<organism evidence="2 3">
    <name type="scientific">Eumeta variegata</name>
    <name type="common">Bagworm moth</name>
    <name type="synonym">Eumeta japonica</name>
    <dbReference type="NCBI Taxonomy" id="151549"/>
    <lineage>
        <taxon>Eukaryota</taxon>
        <taxon>Metazoa</taxon>
        <taxon>Ecdysozoa</taxon>
        <taxon>Arthropoda</taxon>
        <taxon>Hexapoda</taxon>
        <taxon>Insecta</taxon>
        <taxon>Pterygota</taxon>
        <taxon>Neoptera</taxon>
        <taxon>Endopterygota</taxon>
        <taxon>Lepidoptera</taxon>
        <taxon>Glossata</taxon>
        <taxon>Ditrysia</taxon>
        <taxon>Tineoidea</taxon>
        <taxon>Psychidae</taxon>
        <taxon>Oiketicinae</taxon>
        <taxon>Eumeta</taxon>
    </lineage>
</organism>
<dbReference type="AlphaFoldDB" id="A0A4C1ZXT6"/>
<keyword evidence="3" id="KW-1185">Reference proteome</keyword>
<dbReference type="EMBL" id="BGZK01002170">
    <property type="protein sequence ID" value="GBP91437.1"/>
    <property type="molecule type" value="Genomic_DNA"/>
</dbReference>
<proteinExistence type="predicted"/>
<evidence type="ECO:0000256" key="1">
    <source>
        <dbReference type="SAM" id="MobiDB-lite"/>
    </source>
</evidence>
<feature type="region of interest" description="Disordered" evidence="1">
    <location>
        <begin position="83"/>
        <end position="107"/>
    </location>
</feature>
<evidence type="ECO:0000313" key="2">
    <source>
        <dbReference type="EMBL" id="GBP91437.1"/>
    </source>
</evidence>
<protein>
    <submittedName>
        <fullName evidence="2">Uncharacterized protein</fullName>
    </submittedName>
</protein>
<reference evidence="2 3" key="1">
    <citation type="journal article" date="2019" name="Commun. Biol.">
        <title>The bagworm genome reveals a unique fibroin gene that provides high tensile strength.</title>
        <authorList>
            <person name="Kono N."/>
            <person name="Nakamura H."/>
            <person name="Ohtoshi R."/>
            <person name="Tomita M."/>
            <person name="Numata K."/>
            <person name="Arakawa K."/>
        </authorList>
    </citation>
    <scope>NUCLEOTIDE SEQUENCE [LARGE SCALE GENOMIC DNA]</scope>
</reference>
<gene>
    <name evidence="2" type="ORF">EVAR_56556_1</name>
</gene>
<sequence length="131" mass="14928">MARNPKSDIGGVIAQINKKQTECLTWAAPSRGWTGSLGGCASPLSFTSSRRRRSCRHLAVPHVHGYHCFALAFRRRSFELYRPRRRPRGLRRGPGPQLSGAPADRRPANINAFDCKERFERRSGRDRNLHY</sequence>
<dbReference type="Proteomes" id="UP000299102">
    <property type="component" value="Unassembled WGS sequence"/>
</dbReference>
<comment type="caution">
    <text evidence="2">The sequence shown here is derived from an EMBL/GenBank/DDBJ whole genome shotgun (WGS) entry which is preliminary data.</text>
</comment>
<evidence type="ECO:0000313" key="3">
    <source>
        <dbReference type="Proteomes" id="UP000299102"/>
    </source>
</evidence>
<accession>A0A4C1ZXT6</accession>
<name>A0A4C1ZXT6_EUMVA</name>